<dbReference type="PROSITE" id="PS52016">
    <property type="entry name" value="TONB_DEPENDENT_REC_3"/>
    <property type="match status" value="1"/>
</dbReference>
<dbReference type="NCBIfam" id="TIGR04057">
    <property type="entry name" value="SusC_RagA_signa"/>
    <property type="match status" value="1"/>
</dbReference>
<dbReference type="InterPro" id="IPR039426">
    <property type="entry name" value="TonB-dep_rcpt-like"/>
</dbReference>
<evidence type="ECO:0000313" key="4">
    <source>
        <dbReference type="Proteomes" id="UP001485459"/>
    </source>
</evidence>
<organism evidence="3 4">
    <name type="scientific">Chitinophaga pollutisoli</name>
    <dbReference type="NCBI Taxonomy" id="3133966"/>
    <lineage>
        <taxon>Bacteria</taxon>
        <taxon>Pseudomonadati</taxon>
        <taxon>Bacteroidota</taxon>
        <taxon>Chitinophagia</taxon>
        <taxon>Chitinophagales</taxon>
        <taxon>Chitinophagaceae</taxon>
        <taxon>Chitinophaga</taxon>
    </lineage>
</organism>
<sequence length="1029" mass="114115">MILAILLPGLPGRAQAPGAQVTVKGVITDEDGGPLPGVTVTIAGSTKGVIADENGRYTIDAPPAGTLVFTFIGMEILQVPVNARAQINVTLKRKKDTFDEVQVVAFATQKKESVVGAITTIKPSELKVPSSNLTTALAGRIAGMVAYQRSGEPGQDNADFFIRGVTSFGYSNRPLILVDGVEVPASELARMQVDDIASFSIMKDASATSLYGARGANGVILITTKEGKEGKALITARIENSISSPTKEVELADPVTYMEFANEAVTTRNPNALKPYSQEKIANTRAGLHPVLYPATDWKQMLLKDRVVNHRANLNVSGGGKVARYYVAATFNKDNGLLKVDNRNNFNNNINLKTYGLRSNVNINLTKTTEALVRLNTTWSDYTGPIKGGADVYRQIMRTNPVLYPAFYQPDAQHMTTEHILFGNYDAGQFSNPYADMMKGYRDYTNAMTLAQFEIKQDLSFIAKGLKLSGMYNTTRYNYYTVSRNYNPFFYAVSSYDKQSGDYTLAALNPEAGTEYLGYSEGDKDVSSENYFQGILSYEHHFNSRNTLNGMLVYTMLNKLQANAGTLQNSLPHRNMGLAGRFTYALAEKYFVEANFGYNGSERFYKSHRFGFFPSIGGAWYVSREPFWERFSKTISNLKLRGTYGLVGNDAIGSSAERFFFLSEVNMNSAPHSYLFGSEFTNTITGIAETRYENRNISWETAKKLNLSAEIGLFGFINIIADVYRESRSGILMTRSHIPNTMGLLTLPKANVGAATSRGFDLSLEMNKQFSKQFYLSGRANFTYATSEFTTYEEPDYRHAPWKSRIGHSLGQSWGYVAERLFVDDKEVLNSPFQAGQVMGGDIKYKDINGDGKIDALDQVPIGFPTTPEVVYGFGMSAGYRNFDLSCFIQGLARESFWIDANATAPFIGAEGSSNQLLKVYADDHWSEENRNIRALWPRLSNTANTNNSARSTWFMRDGSFLRLKQLELGYSVPAALMKRAGIEKLRVYANGANLFSFSKFKLWDPEMAGEGLGYPLQRIINFGIQCSL</sequence>
<keyword evidence="1" id="KW-0813">Transport</keyword>
<dbReference type="SUPFAM" id="SSF56935">
    <property type="entry name" value="Porins"/>
    <property type="match status" value="1"/>
</dbReference>
<dbReference type="Gene3D" id="2.170.130.10">
    <property type="entry name" value="TonB-dependent receptor, plug domain"/>
    <property type="match status" value="1"/>
</dbReference>
<keyword evidence="4" id="KW-1185">Reference proteome</keyword>
<keyword evidence="1" id="KW-0998">Cell outer membrane</keyword>
<gene>
    <name evidence="3" type="ORF">WJU16_01730</name>
</gene>
<keyword evidence="1" id="KW-1134">Transmembrane beta strand</keyword>
<dbReference type="RefSeq" id="WP_341836606.1">
    <property type="nucleotide sequence ID" value="NZ_CP149822.1"/>
</dbReference>
<name>A0ABZ2YPS1_9BACT</name>
<dbReference type="InterPro" id="IPR023997">
    <property type="entry name" value="TonB-dep_OMP_SusC/RagA_CS"/>
</dbReference>
<proteinExistence type="inferred from homology"/>
<evidence type="ECO:0000259" key="2">
    <source>
        <dbReference type="Pfam" id="PF07715"/>
    </source>
</evidence>
<comment type="similarity">
    <text evidence="1">Belongs to the TonB-dependent receptor family.</text>
</comment>
<dbReference type="InterPro" id="IPR023996">
    <property type="entry name" value="TonB-dep_OMP_SusC/RagA"/>
</dbReference>
<reference evidence="4" key="1">
    <citation type="submission" date="2024-03" db="EMBL/GenBank/DDBJ databases">
        <title>Chitinophaga horti sp. nov., isolated from garden soil.</title>
        <authorList>
            <person name="Lee D.S."/>
            <person name="Han D.M."/>
            <person name="Baek J.H."/>
            <person name="Choi D.G."/>
            <person name="Jeon J.H."/>
            <person name="Jeon C.O."/>
        </authorList>
    </citation>
    <scope>NUCLEOTIDE SEQUENCE [LARGE SCALE GENOMIC DNA]</scope>
    <source>
        <strain evidence="4">GPA1</strain>
    </source>
</reference>
<accession>A0ABZ2YPS1</accession>
<evidence type="ECO:0000256" key="1">
    <source>
        <dbReference type="PROSITE-ProRule" id="PRU01360"/>
    </source>
</evidence>
<dbReference type="Pfam" id="PF07715">
    <property type="entry name" value="Plug"/>
    <property type="match status" value="1"/>
</dbReference>
<keyword evidence="1" id="KW-0812">Transmembrane</keyword>
<dbReference type="Gene3D" id="2.60.40.1120">
    <property type="entry name" value="Carboxypeptidase-like, regulatory domain"/>
    <property type="match status" value="1"/>
</dbReference>
<keyword evidence="3" id="KW-0675">Receptor</keyword>
<dbReference type="NCBIfam" id="TIGR04056">
    <property type="entry name" value="OMP_RagA_SusC"/>
    <property type="match status" value="1"/>
</dbReference>
<keyword evidence="1" id="KW-0472">Membrane</keyword>
<dbReference type="InterPro" id="IPR037066">
    <property type="entry name" value="Plug_dom_sf"/>
</dbReference>
<evidence type="ECO:0000313" key="3">
    <source>
        <dbReference type="EMBL" id="WZN41758.1"/>
    </source>
</evidence>
<protein>
    <submittedName>
        <fullName evidence="3">TonB-dependent receptor</fullName>
    </submittedName>
</protein>
<dbReference type="InterPro" id="IPR008969">
    <property type="entry name" value="CarboxyPept-like_regulatory"/>
</dbReference>
<comment type="subcellular location">
    <subcellularLocation>
        <location evidence="1">Cell outer membrane</location>
        <topology evidence="1">Multi-pass membrane protein</topology>
    </subcellularLocation>
</comment>
<dbReference type="SUPFAM" id="SSF49464">
    <property type="entry name" value="Carboxypeptidase regulatory domain-like"/>
    <property type="match status" value="1"/>
</dbReference>
<dbReference type="Pfam" id="PF13715">
    <property type="entry name" value="CarbopepD_reg_2"/>
    <property type="match status" value="1"/>
</dbReference>
<dbReference type="Proteomes" id="UP001485459">
    <property type="component" value="Chromosome"/>
</dbReference>
<feature type="domain" description="TonB-dependent receptor plug" evidence="2">
    <location>
        <begin position="111"/>
        <end position="219"/>
    </location>
</feature>
<dbReference type="EMBL" id="CP149822">
    <property type="protein sequence ID" value="WZN41758.1"/>
    <property type="molecule type" value="Genomic_DNA"/>
</dbReference>
<dbReference type="InterPro" id="IPR012910">
    <property type="entry name" value="Plug_dom"/>
</dbReference>